<comment type="caution">
    <text evidence="3">The sequence shown here is derived from an EMBL/GenBank/DDBJ whole genome shotgun (WGS) entry which is preliminary data.</text>
</comment>
<gene>
    <name evidence="3" type="ORF">TSOC_011753</name>
</gene>
<feature type="compositionally biased region" description="Pro residues" evidence="1">
    <location>
        <begin position="510"/>
        <end position="529"/>
    </location>
</feature>
<dbReference type="Proteomes" id="UP000236333">
    <property type="component" value="Unassembled WGS sequence"/>
</dbReference>
<dbReference type="Pfam" id="PF12499">
    <property type="entry name" value="DUF3707"/>
    <property type="match status" value="1"/>
</dbReference>
<feature type="region of interest" description="Disordered" evidence="1">
    <location>
        <begin position="434"/>
        <end position="547"/>
    </location>
</feature>
<protein>
    <recommendedName>
        <fullName evidence="2">Pherophorin domain-containing protein</fullName>
    </recommendedName>
</protein>
<proteinExistence type="predicted"/>
<dbReference type="InterPro" id="IPR024616">
    <property type="entry name" value="Pherophorin"/>
</dbReference>
<dbReference type="EMBL" id="PGGS01000687">
    <property type="protein sequence ID" value="PNH02273.1"/>
    <property type="molecule type" value="Genomic_DNA"/>
</dbReference>
<evidence type="ECO:0000313" key="3">
    <source>
        <dbReference type="EMBL" id="PNH02273.1"/>
    </source>
</evidence>
<dbReference type="OrthoDB" id="539665at2759"/>
<feature type="non-terminal residue" evidence="3">
    <location>
        <position position="1"/>
    </location>
</feature>
<feature type="domain" description="Pherophorin" evidence="2">
    <location>
        <begin position="555"/>
        <end position="707"/>
    </location>
</feature>
<keyword evidence="4" id="KW-1185">Reference proteome</keyword>
<sequence>APPGPTCRLSGASTSLDSPPPNSRACGDQATCLDAELDAQQCSYHAVSGKLWLYCAVCLTWPRAGSNCALAQAPPPPPPARRGSTIAPTASAGVDTVCSGDKLSTVLEGAGGAPVPGGINQVSSWSPGNATQYCQWVRWDAADYAPQPVLFSVRSGTKACSTLDMATMVSVKGVQAVCSGPRFGGSGVAGCSSNDGSVYNECLWTLYVPRPGGRGWDDAEACIPPFVAPPPPGSGTGDSRITPPPPRRSANPGGRAPRFPPAPFAPPSDACLLAGPSTESAGGGNTACADQASCLDFSFSSADCEYRTDPLGGTSACAVSSAIDYVCAGDELSSVLDTATGQPVPGGIYPQAVFPWGHEEELVLAQRHGAPRAPTASGSAGVPMTSVYWSMKTGGTRCTRHSNVTVTLRGATATCSAPRTNDFKGFAGGKGNDALTHLPNLPSPTSQPTPDVDNECLWSLDVPRPGGPGWTGGEVCVDPLPPPSAAGASPSPPPPPRRRVPGAVAGRSVPPWPPSPPPPPPPSVPPPPKRAATPGKRMPNPPPPNLVTTMNKIPFPFCACKQRSVKNTPYRLVYQNSTNLQTLSDGKARIRHCFTIDTPSCDARSPCCDMGIKKIEFLTENVCRSSVRLALVGGQSQTWTFTTNEWKGDTYTTFKLPTINMPRPTVPDGLPVCVVLTEPCASLDDFCWGADGTCRTTFYSIDEECCPTGDVPTTMPDSVMVEIVGAPPVSEFDF</sequence>
<dbReference type="PANTHER" id="PTHR45691">
    <property type="entry name" value="PROTEIN DIAPHANOUS"/>
    <property type="match status" value="1"/>
</dbReference>
<dbReference type="InterPro" id="IPR051412">
    <property type="entry name" value="Formin_Homology_Diaphanous_sf"/>
</dbReference>
<dbReference type="GO" id="GO:0030041">
    <property type="term" value="P:actin filament polymerization"/>
    <property type="evidence" value="ECO:0007669"/>
    <property type="project" value="TreeGrafter"/>
</dbReference>
<evidence type="ECO:0000313" key="4">
    <source>
        <dbReference type="Proteomes" id="UP000236333"/>
    </source>
</evidence>
<dbReference type="AlphaFoldDB" id="A0A2J7ZPT0"/>
<feature type="region of interest" description="Disordered" evidence="1">
    <location>
        <begin position="224"/>
        <end position="261"/>
    </location>
</feature>
<reference evidence="3 4" key="1">
    <citation type="journal article" date="2017" name="Mol. Biol. Evol.">
        <title>The 4-celled Tetrabaena socialis nuclear genome reveals the essential components for genetic control of cell number at the origin of multicellularity in the volvocine lineage.</title>
        <authorList>
            <person name="Featherston J."/>
            <person name="Arakaki Y."/>
            <person name="Hanschen E.R."/>
            <person name="Ferris P.J."/>
            <person name="Michod R.E."/>
            <person name="Olson B.J.S.C."/>
            <person name="Nozaki H."/>
            <person name="Durand P.M."/>
        </authorList>
    </citation>
    <scope>NUCLEOTIDE SEQUENCE [LARGE SCALE GENOMIC DNA]</scope>
    <source>
        <strain evidence="3 4">NIES-571</strain>
    </source>
</reference>
<evidence type="ECO:0000259" key="2">
    <source>
        <dbReference type="Pfam" id="PF12499"/>
    </source>
</evidence>
<name>A0A2J7ZPT0_9CHLO</name>
<feature type="compositionally biased region" description="Pro residues" evidence="1">
    <location>
        <begin position="479"/>
        <end position="495"/>
    </location>
</feature>
<dbReference type="PANTHER" id="PTHR45691:SF6">
    <property type="entry name" value="PROTEIN DIAPHANOUS"/>
    <property type="match status" value="1"/>
</dbReference>
<accession>A0A2J7ZPT0</accession>
<evidence type="ECO:0000256" key="1">
    <source>
        <dbReference type="SAM" id="MobiDB-lite"/>
    </source>
</evidence>
<organism evidence="3 4">
    <name type="scientific">Tetrabaena socialis</name>
    <dbReference type="NCBI Taxonomy" id="47790"/>
    <lineage>
        <taxon>Eukaryota</taxon>
        <taxon>Viridiplantae</taxon>
        <taxon>Chlorophyta</taxon>
        <taxon>core chlorophytes</taxon>
        <taxon>Chlorophyceae</taxon>
        <taxon>CS clade</taxon>
        <taxon>Chlamydomonadales</taxon>
        <taxon>Tetrabaenaceae</taxon>
        <taxon>Tetrabaena</taxon>
    </lineage>
</organism>
<dbReference type="GO" id="GO:0005884">
    <property type="term" value="C:actin filament"/>
    <property type="evidence" value="ECO:0007669"/>
    <property type="project" value="TreeGrafter"/>
</dbReference>
<feature type="region of interest" description="Disordered" evidence="1">
    <location>
        <begin position="1"/>
        <end position="22"/>
    </location>
</feature>